<keyword evidence="1" id="KW-0812">Transmembrane</keyword>
<keyword evidence="3" id="KW-1185">Reference proteome</keyword>
<reference evidence="3" key="1">
    <citation type="submission" date="2016-07" db="EMBL/GenBank/DDBJ databases">
        <title>Sequence Frankia sp. strain CcI1.17.</title>
        <authorList>
            <person name="Ghodhbane-Gtari F."/>
            <person name="Swanson E."/>
            <person name="Gueddou A."/>
            <person name="Morris K."/>
            <person name="Hezbri K."/>
            <person name="Ktari A."/>
            <person name="Nouioui I."/>
            <person name="Abebe-Akele F."/>
            <person name="Simpson S."/>
            <person name="Thomas K."/>
            <person name="Gtari M."/>
            <person name="Tisa L.S."/>
            <person name="Hurst S."/>
        </authorList>
    </citation>
    <scope>NUCLEOTIDE SEQUENCE [LARGE SCALE GENOMIC DNA]</scope>
    <source>
        <strain evidence="3">Cc1.17</strain>
    </source>
</reference>
<dbReference type="OrthoDB" id="3218371at2"/>
<dbReference type="EMBL" id="MBLM01000108">
    <property type="protein sequence ID" value="OHV38783.1"/>
    <property type="molecule type" value="Genomic_DNA"/>
</dbReference>
<evidence type="ECO:0000256" key="1">
    <source>
        <dbReference type="SAM" id="Phobius"/>
    </source>
</evidence>
<evidence type="ECO:0008006" key="4">
    <source>
        <dbReference type="Google" id="ProtNLM"/>
    </source>
</evidence>
<evidence type="ECO:0000313" key="3">
    <source>
        <dbReference type="Proteomes" id="UP000179627"/>
    </source>
</evidence>
<protein>
    <recommendedName>
        <fullName evidence="4">DUF4229 domain-containing protein</fullName>
    </recommendedName>
</protein>
<keyword evidence="1" id="KW-1133">Transmembrane helix</keyword>
<accession>A0A1S1QVP5</accession>
<sequence length="102" mass="10756">MSAGDVPPTGGSFRPARRGRLRVSAAGKTGDPGLMGLNLRYFAIRAVLFGGVLAVLLLLGLDGLFGFALALVISGLLSYPLALRQRRAVLNTIAVRRAGEHR</sequence>
<evidence type="ECO:0000313" key="2">
    <source>
        <dbReference type="EMBL" id="OHV38783.1"/>
    </source>
</evidence>
<feature type="transmembrane region" description="Helical" evidence="1">
    <location>
        <begin position="42"/>
        <end position="59"/>
    </location>
</feature>
<dbReference type="RefSeq" id="WP_071083817.1">
    <property type="nucleotide sequence ID" value="NZ_MBLM01000108.1"/>
</dbReference>
<comment type="caution">
    <text evidence="2">The sequence shown here is derived from an EMBL/GenBank/DDBJ whole genome shotgun (WGS) entry which is preliminary data.</text>
</comment>
<dbReference type="AlphaFoldDB" id="A0A1S1QVP5"/>
<name>A0A1S1QVP5_9ACTN</name>
<organism evidence="2 3">
    <name type="scientific">Parafrankia colletiae</name>
    <dbReference type="NCBI Taxonomy" id="573497"/>
    <lineage>
        <taxon>Bacteria</taxon>
        <taxon>Bacillati</taxon>
        <taxon>Actinomycetota</taxon>
        <taxon>Actinomycetes</taxon>
        <taxon>Frankiales</taxon>
        <taxon>Frankiaceae</taxon>
        <taxon>Parafrankia</taxon>
    </lineage>
</organism>
<gene>
    <name evidence="2" type="ORF">CC117_03440</name>
</gene>
<feature type="transmembrane region" description="Helical" evidence="1">
    <location>
        <begin position="65"/>
        <end position="83"/>
    </location>
</feature>
<proteinExistence type="predicted"/>
<dbReference type="Proteomes" id="UP000179627">
    <property type="component" value="Unassembled WGS sequence"/>
</dbReference>
<keyword evidence="1" id="KW-0472">Membrane</keyword>